<evidence type="ECO:0000313" key="2">
    <source>
        <dbReference type="Proteomes" id="UP001168167"/>
    </source>
</evidence>
<dbReference type="EMBL" id="JANQAO010000001">
    <property type="protein sequence ID" value="MDM5147022.1"/>
    <property type="molecule type" value="Genomic_DNA"/>
</dbReference>
<gene>
    <name evidence="1" type="ORF">NQX30_01295</name>
</gene>
<name>A0ABT7QK84_9GAMM</name>
<evidence type="ECO:0000313" key="1">
    <source>
        <dbReference type="EMBL" id="MDM5147022.1"/>
    </source>
</evidence>
<comment type="caution">
    <text evidence="1">The sequence shown here is derived from an EMBL/GenBank/DDBJ whole genome shotgun (WGS) entry which is preliminary data.</text>
</comment>
<organism evidence="1 2">
    <name type="scientific">Candidatus Doriopsillibacter californiensis</name>
    <dbReference type="NCBI Taxonomy" id="2970740"/>
    <lineage>
        <taxon>Bacteria</taxon>
        <taxon>Pseudomonadati</taxon>
        <taxon>Pseudomonadota</taxon>
        <taxon>Gammaproteobacteria</taxon>
        <taxon>Candidatus Tethybacterales</taxon>
        <taxon>Candidatus Persebacteraceae</taxon>
        <taxon>Candidatus Doriopsillibacter</taxon>
    </lineage>
</organism>
<accession>A0ABT7QK84</accession>
<reference evidence="1" key="1">
    <citation type="submission" date="2022-08" db="EMBL/GenBank/DDBJ databases">
        <authorList>
            <person name="Dzunkova M."/>
            <person name="La Clair J."/>
            <person name="Tyml T."/>
            <person name="Doud D."/>
            <person name="Schulz F."/>
            <person name="Piquer S."/>
            <person name="Porcel Sanchis D."/>
            <person name="Osborn A."/>
            <person name="Robinson D."/>
            <person name="Louie K.B."/>
            <person name="Bowen B.P."/>
            <person name="Bowers R."/>
            <person name="Lee J."/>
            <person name="Arnau Llombart V."/>
            <person name="Diaz Villanueva W."/>
            <person name="Gosliner T."/>
            <person name="Northen T."/>
            <person name="Cheng J.-F."/>
            <person name="Burkart M.D."/>
            <person name="Woyke T."/>
        </authorList>
    </citation>
    <scope>NUCLEOTIDE SEQUENCE</scope>
    <source>
        <strain evidence="1">Df01</strain>
    </source>
</reference>
<proteinExistence type="predicted"/>
<reference evidence="1" key="2">
    <citation type="journal article" date="2023" name="Microbiome">
        <title>Synthase-selected sorting approach identifies a beta-lactone synthase in a nudibranch symbiotic bacterium.</title>
        <authorList>
            <person name="Dzunkova M."/>
            <person name="La Clair J.J."/>
            <person name="Tyml T."/>
            <person name="Doud D."/>
            <person name="Schulz F."/>
            <person name="Piquer-Esteban S."/>
            <person name="Porcel Sanchis D."/>
            <person name="Osborn A."/>
            <person name="Robinson D."/>
            <person name="Louie K.B."/>
            <person name="Bowen B.P."/>
            <person name="Bowers R.M."/>
            <person name="Lee J."/>
            <person name="Arnau V."/>
            <person name="Diaz-Villanueva W."/>
            <person name="Stepanauskas R."/>
            <person name="Gosliner T."/>
            <person name="Date S.V."/>
            <person name="Northen T.R."/>
            <person name="Cheng J.F."/>
            <person name="Burkart M.D."/>
            <person name="Woyke T."/>
        </authorList>
    </citation>
    <scope>NUCLEOTIDE SEQUENCE</scope>
    <source>
        <strain evidence="1">Df01</strain>
    </source>
</reference>
<dbReference type="Proteomes" id="UP001168167">
    <property type="component" value="Unassembled WGS sequence"/>
</dbReference>
<keyword evidence="2" id="KW-1185">Reference proteome</keyword>
<protein>
    <submittedName>
        <fullName evidence="1">Uncharacterized protein</fullName>
    </submittedName>
</protein>
<sequence>MPACLYEHYLHDEGHLFFHDSKIYNYGVVAIISANNREYKIDTGANLENVLLDGFSRLPDDI</sequence>